<sequence length="334" mass="36925">MPAQNVTKQNVTNRNAANQSATSRSAANAKSVANGSRSVSRVECRPMIWDDVETVTQEFDRTWGRTAPTDSPQLSMMISRRFVLRYLAPSTGTRIACLDNQFMGVTLVRAAGQTPLFPRAEEELRELDRQLALSDAGRHALHGMALQRDIDMQMERDSGVDHDSDAELELFLVAADARGHGVGGGLWRAMLEEFASEGVQRFHLHTDSDCDMGFYDHQSMACVAQRNISDADDADLVLFAPGISRIYAGETEQILGRLQADRIATSRTARMGSMAPMSHMPQRLHQAERSDMECSDAERLNTKRLNTKQSNCVEQSNPAGQSGHAMAERRDGAR</sequence>
<gene>
    <name evidence="3" type="ORF">BISU_0719</name>
</gene>
<reference evidence="3 4" key="1">
    <citation type="submission" date="2014-03" db="EMBL/GenBank/DDBJ databases">
        <title>Genomics of Bifidobacteria.</title>
        <authorList>
            <person name="Ventura M."/>
            <person name="Milani C."/>
            <person name="Lugli G.A."/>
        </authorList>
    </citation>
    <scope>NUCLEOTIDE SEQUENCE [LARGE SCALE GENOMIC DNA]</scope>
    <source>
        <strain evidence="3 4">LMG 11597</strain>
    </source>
</reference>
<dbReference type="Gene3D" id="3.40.630.30">
    <property type="match status" value="1"/>
</dbReference>
<feature type="region of interest" description="Disordered" evidence="1">
    <location>
        <begin position="277"/>
        <end position="334"/>
    </location>
</feature>
<evidence type="ECO:0000256" key="1">
    <source>
        <dbReference type="SAM" id="MobiDB-lite"/>
    </source>
</evidence>
<dbReference type="CDD" id="cd04301">
    <property type="entry name" value="NAT_SF"/>
    <property type="match status" value="1"/>
</dbReference>
<feature type="compositionally biased region" description="Polar residues" evidence="1">
    <location>
        <begin position="303"/>
        <end position="320"/>
    </location>
</feature>
<comment type="caution">
    <text evidence="3">The sequence shown here is derived from an EMBL/GenBank/DDBJ whole genome shotgun (WGS) entry which is preliminary data.</text>
</comment>
<keyword evidence="3" id="KW-0808">Transferase</keyword>
<dbReference type="GO" id="GO:0016747">
    <property type="term" value="F:acyltransferase activity, transferring groups other than amino-acyl groups"/>
    <property type="evidence" value="ECO:0007669"/>
    <property type="project" value="InterPro"/>
</dbReference>
<dbReference type="InterPro" id="IPR016181">
    <property type="entry name" value="Acyl_CoA_acyltransferase"/>
</dbReference>
<protein>
    <submittedName>
        <fullName evidence="3">GNAT family acetyltransferase</fullName>
    </submittedName>
</protein>
<accession>A0A087EAA7</accession>
<name>A0A087EAA7_9BIFI</name>
<evidence type="ECO:0000313" key="4">
    <source>
        <dbReference type="Proteomes" id="UP000029055"/>
    </source>
</evidence>
<dbReference type="PROSITE" id="PS51186">
    <property type="entry name" value="GNAT"/>
    <property type="match status" value="1"/>
</dbReference>
<dbReference type="Proteomes" id="UP000029055">
    <property type="component" value="Unassembled WGS sequence"/>
</dbReference>
<keyword evidence="4" id="KW-1185">Reference proteome</keyword>
<dbReference type="Pfam" id="PF00583">
    <property type="entry name" value="Acetyltransf_1"/>
    <property type="match status" value="1"/>
</dbReference>
<dbReference type="InterPro" id="IPR000182">
    <property type="entry name" value="GNAT_dom"/>
</dbReference>
<dbReference type="STRING" id="77635.BISU_0719"/>
<feature type="region of interest" description="Disordered" evidence="1">
    <location>
        <begin position="1"/>
        <end position="36"/>
    </location>
</feature>
<dbReference type="eggNOG" id="COG0454">
    <property type="taxonomic scope" value="Bacteria"/>
</dbReference>
<feature type="compositionally biased region" description="Basic and acidic residues" evidence="1">
    <location>
        <begin position="285"/>
        <end position="301"/>
    </location>
</feature>
<evidence type="ECO:0000259" key="2">
    <source>
        <dbReference type="PROSITE" id="PS51186"/>
    </source>
</evidence>
<organism evidence="3 4">
    <name type="scientific">Bifidobacterium subtile</name>
    <dbReference type="NCBI Taxonomy" id="77635"/>
    <lineage>
        <taxon>Bacteria</taxon>
        <taxon>Bacillati</taxon>
        <taxon>Actinomycetota</taxon>
        <taxon>Actinomycetes</taxon>
        <taxon>Bifidobacteriales</taxon>
        <taxon>Bifidobacteriaceae</taxon>
        <taxon>Bifidobacterium</taxon>
    </lineage>
</organism>
<proteinExistence type="predicted"/>
<dbReference type="EMBL" id="JGZR01000003">
    <property type="protein sequence ID" value="KFJ04708.1"/>
    <property type="molecule type" value="Genomic_DNA"/>
</dbReference>
<feature type="domain" description="N-acetyltransferase" evidence="2">
    <location>
        <begin position="42"/>
        <end position="241"/>
    </location>
</feature>
<evidence type="ECO:0000313" key="3">
    <source>
        <dbReference type="EMBL" id="KFJ04708.1"/>
    </source>
</evidence>
<dbReference type="SUPFAM" id="SSF55729">
    <property type="entry name" value="Acyl-CoA N-acyltransferases (Nat)"/>
    <property type="match status" value="1"/>
</dbReference>
<dbReference type="AlphaFoldDB" id="A0A087EAA7"/>